<dbReference type="GO" id="GO:0004252">
    <property type="term" value="F:serine-type endopeptidase activity"/>
    <property type="evidence" value="ECO:0007669"/>
    <property type="project" value="TreeGrafter"/>
</dbReference>
<dbReference type="RefSeq" id="WP_146805838.1">
    <property type="nucleotide sequence ID" value="NZ_BJUA01000005.1"/>
</dbReference>
<dbReference type="EMBL" id="BJUA01000005">
    <property type="protein sequence ID" value="GEK17566.1"/>
    <property type="molecule type" value="Genomic_DNA"/>
</dbReference>
<dbReference type="SUPFAM" id="SSF82171">
    <property type="entry name" value="DPP6 N-terminal domain-like"/>
    <property type="match status" value="1"/>
</dbReference>
<dbReference type="PANTHER" id="PTHR42776:SF13">
    <property type="entry name" value="DIPEPTIDYL-PEPTIDASE 5"/>
    <property type="match status" value="1"/>
</dbReference>
<feature type="domain" description="Peptidase S9 prolyl oligopeptidase catalytic" evidence="3">
    <location>
        <begin position="483"/>
        <end position="692"/>
    </location>
</feature>
<reference evidence="4 5" key="1">
    <citation type="submission" date="2019-07" db="EMBL/GenBank/DDBJ databases">
        <title>Whole genome shotgun sequence of Cellulomonas persica NBRC 101101.</title>
        <authorList>
            <person name="Hosoyama A."/>
            <person name="Uohara A."/>
            <person name="Ohji S."/>
            <person name="Ichikawa N."/>
        </authorList>
    </citation>
    <scope>NUCLEOTIDE SEQUENCE [LARGE SCALE GENOMIC DNA]</scope>
    <source>
        <strain evidence="4 5">NBRC 101101</strain>
    </source>
</reference>
<organism evidence="4 5">
    <name type="scientific">Cellulomonas persica</name>
    <dbReference type="NCBI Taxonomy" id="76861"/>
    <lineage>
        <taxon>Bacteria</taxon>
        <taxon>Bacillati</taxon>
        <taxon>Actinomycetota</taxon>
        <taxon>Actinomycetes</taxon>
        <taxon>Micrococcales</taxon>
        <taxon>Cellulomonadaceae</taxon>
        <taxon>Cellulomonas</taxon>
    </lineage>
</organism>
<dbReference type="Proteomes" id="UP000321386">
    <property type="component" value="Unassembled WGS sequence"/>
</dbReference>
<dbReference type="OrthoDB" id="262125at2"/>
<name>A0A510USW9_9CELL</name>
<dbReference type="SUPFAM" id="SSF53474">
    <property type="entry name" value="alpha/beta-Hydrolases"/>
    <property type="match status" value="1"/>
</dbReference>
<dbReference type="InterPro" id="IPR001375">
    <property type="entry name" value="Peptidase_S9_cat"/>
</dbReference>
<comment type="caution">
    <text evidence="4">The sequence shown here is derived from an EMBL/GenBank/DDBJ whole genome shotgun (WGS) entry which is preliminary data.</text>
</comment>
<protein>
    <submittedName>
        <fullName evidence="4">Peptidase S9</fullName>
    </submittedName>
</protein>
<dbReference type="InterPro" id="IPR029058">
    <property type="entry name" value="AB_hydrolase_fold"/>
</dbReference>
<keyword evidence="2" id="KW-0378">Hydrolase</keyword>
<gene>
    <name evidence="4" type="ORF">CPE01_12990</name>
</gene>
<accession>A0A510USW9</accession>
<evidence type="ECO:0000313" key="5">
    <source>
        <dbReference type="Proteomes" id="UP000321386"/>
    </source>
</evidence>
<dbReference type="Gene3D" id="3.40.50.1820">
    <property type="entry name" value="alpha/beta hydrolase"/>
    <property type="match status" value="1"/>
</dbReference>
<keyword evidence="5" id="KW-1185">Reference proteome</keyword>
<dbReference type="GO" id="GO:0006508">
    <property type="term" value="P:proteolysis"/>
    <property type="evidence" value="ECO:0007669"/>
    <property type="project" value="InterPro"/>
</dbReference>
<evidence type="ECO:0000256" key="1">
    <source>
        <dbReference type="ARBA" id="ARBA00022729"/>
    </source>
</evidence>
<evidence type="ECO:0000259" key="3">
    <source>
        <dbReference type="Pfam" id="PF00326"/>
    </source>
</evidence>
<dbReference type="AlphaFoldDB" id="A0A510USW9"/>
<dbReference type="Gene3D" id="2.120.10.30">
    <property type="entry name" value="TolB, C-terminal domain"/>
    <property type="match status" value="3"/>
</dbReference>
<dbReference type="PANTHER" id="PTHR42776">
    <property type="entry name" value="SERINE PEPTIDASE S9 FAMILY MEMBER"/>
    <property type="match status" value="1"/>
</dbReference>
<sequence length="708" mass="76634">MVKIGDLEEYVGIPRVGGLTLSQDGERLVVAVSTLDTKKTRYLTALWEVDPAGEKPARRLTRSAKSEGGAVFTRDGDLLFTSARPDPAAKEPDDEAPAALWLLPRDGAEARVVAARTGGLGGVTTATDADTVLLTGDVLPRAADAEGDDKLRKDRKDKKVAAILHDGYPVRYWDHDLGPDLPHLFTADLRAAGLASAGTSEADGADEPAALLAGQDDPRLELTDRTPDARGALVEQHAAISPDGTTIVTGWTQLRGRADQRSRLVAIDVATGERRTLVEDDAIDAWSPVVSPDGAWVVYGYETISTPHEAPRSGLAVVPLAGGQARVVAPGWDRWPGSPVWLPDSSGLLVVADDEGRAPIFRIDLATDGGEDRVTRVTSDDAAFTDVQVSPDGRTAYALRSSYLAPAHPVRVDLTSVPTQAVPLRSPAPTPELPGRLEEVETTVEDGRRVRAWLALPDGADAAHPAPLLLWIHGGPLGSWNAWSWRWNPWLLVARGYAVLLPDPALSTGYGQEFVQAGWGAWGRAPYTDLMAVTDVAEQHEAVDESRTAAMGGSFGGYMANWVAGHTDRFRAIVTHASLWALDQFGPTTDASFYWQREMTAEMALESSPHRFVEQIVTPMLVVHGDKDYRVPIGEGLRLWYELLAKSGLPADDEGRTPHRFLYFPDENHWVLSPQHAIVWYQVVEAFLAEHVLGRTGDDAVPYPDTLG</sequence>
<proteinExistence type="predicted"/>
<dbReference type="Pfam" id="PF00326">
    <property type="entry name" value="Peptidase_S9"/>
    <property type="match status" value="1"/>
</dbReference>
<evidence type="ECO:0000256" key="2">
    <source>
        <dbReference type="ARBA" id="ARBA00022801"/>
    </source>
</evidence>
<evidence type="ECO:0000313" key="4">
    <source>
        <dbReference type="EMBL" id="GEK17566.1"/>
    </source>
</evidence>
<keyword evidence="1" id="KW-0732">Signal</keyword>
<dbReference type="InterPro" id="IPR011042">
    <property type="entry name" value="6-blade_b-propeller_TolB-like"/>
</dbReference>